<dbReference type="RefSeq" id="WP_133333804.1">
    <property type="nucleotide sequence ID" value="NZ_JAVGVR010000001.1"/>
</dbReference>
<name>A0A4R5VV01_9BACI</name>
<protein>
    <submittedName>
        <fullName evidence="2">CBO0543 family protein</fullName>
    </submittedName>
</protein>
<feature type="transmembrane region" description="Helical" evidence="1">
    <location>
        <begin position="131"/>
        <end position="151"/>
    </location>
</feature>
<evidence type="ECO:0000313" key="2">
    <source>
        <dbReference type="EMBL" id="MDQ6600534.1"/>
    </source>
</evidence>
<dbReference type="Proteomes" id="UP000295132">
    <property type="component" value="Unassembled WGS sequence"/>
</dbReference>
<dbReference type="NCBIfam" id="NF041644">
    <property type="entry name" value="CBO0543_fam"/>
    <property type="match status" value="1"/>
</dbReference>
<evidence type="ECO:0000313" key="3">
    <source>
        <dbReference type="EMBL" id="TDK62075.1"/>
    </source>
</evidence>
<feature type="transmembrane region" description="Helical" evidence="1">
    <location>
        <begin position="101"/>
        <end position="119"/>
    </location>
</feature>
<dbReference type="EMBL" id="SMYO01000004">
    <property type="protein sequence ID" value="TDK62075.1"/>
    <property type="molecule type" value="Genomic_DNA"/>
</dbReference>
<gene>
    <name evidence="3" type="ORF">E2K98_08375</name>
    <name evidence="2" type="ORF">RCG21_30145</name>
</gene>
<evidence type="ECO:0000256" key="1">
    <source>
        <dbReference type="SAM" id="Phobius"/>
    </source>
</evidence>
<reference evidence="3 4" key="1">
    <citation type="submission" date="2019-03" db="EMBL/GenBank/DDBJ databases">
        <title>Bacillus niacini sp. nov. a Nicotinate-Metabolizing Mesophile Isolated from Soil.</title>
        <authorList>
            <person name="Zhang G."/>
        </authorList>
    </citation>
    <scope>NUCLEOTIDE SEQUENCE [LARGE SCALE GENOMIC DNA]</scope>
    <source>
        <strain evidence="3 4">WN066</strain>
    </source>
</reference>
<dbReference type="AlphaFoldDB" id="A0A4R5VV01"/>
<evidence type="ECO:0000313" key="4">
    <source>
        <dbReference type="Proteomes" id="UP000295132"/>
    </source>
</evidence>
<organism evidence="3 4">
    <name type="scientific">Bacillus salipaludis</name>
    <dbReference type="NCBI Taxonomy" id="2547811"/>
    <lineage>
        <taxon>Bacteria</taxon>
        <taxon>Bacillati</taxon>
        <taxon>Bacillota</taxon>
        <taxon>Bacilli</taxon>
        <taxon>Bacillales</taxon>
        <taxon>Bacillaceae</taxon>
        <taxon>Bacillus</taxon>
    </lineage>
</organism>
<feature type="transmembrane region" description="Helical" evidence="1">
    <location>
        <begin position="71"/>
        <end position="89"/>
    </location>
</feature>
<sequence length="161" mass="19645">MSKEKRIIISSLIVSFLLLLFLTPKRKIRQAALILLFQQTYAWITGLFVVEKGWIAYPKRIFFKKSYKGSFTFEHFVFPIVSVLFNLYYPVQKNSVFKVLYYLFYCSVICTLEVIGVKYTRVVTYKKWHWYFSFISMWFSFYVSRVFYRWFFKYGLVKDEK</sequence>
<dbReference type="Proteomes" id="UP001178888">
    <property type="component" value="Unassembled WGS sequence"/>
</dbReference>
<reference evidence="2" key="2">
    <citation type="submission" date="2023-08" db="EMBL/GenBank/DDBJ databases">
        <title>Nitrogen cycling bacteria in agricultural field soils.</title>
        <authorList>
            <person name="Jang J."/>
        </authorList>
    </citation>
    <scope>NUCLEOTIDE SEQUENCE</scope>
    <source>
        <strain evidence="2">PS3-36</strain>
    </source>
</reference>
<proteinExistence type="predicted"/>
<keyword evidence="1" id="KW-1133">Transmembrane helix</keyword>
<feature type="transmembrane region" description="Helical" evidence="1">
    <location>
        <begin position="7"/>
        <end position="24"/>
    </location>
</feature>
<keyword evidence="5" id="KW-1185">Reference proteome</keyword>
<dbReference type="EMBL" id="JAVGVR010000001">
    <property type="protein sequence ID" value="MDQ6600534.1"/>
    <property type="molecule type" value="Genomic_DNA"/>
</dbReference>
<feature type="transmembrane region" description="Helical" evidence="1">
    <location>
        <begin position="30"/>
        <end position="50"/>
    </location>
</feature>
<evidence type="ECO:0000313" key="5">
    <source>
        <dbReference type="Proteomes" id="UP001178888"/>
    </source>
</evidence>
<keyword evidence="1" id="KW-0472">Membrane</keyword>
<comment type="caution">
    <text evidence="3">The sequence shown here is derived from an EMBL/GenBank/DDBJ whole genome shotgun (WGS) entry which is preliminary data.</text>
</comment>
<dbReference type="InterPro" id="IPR048147">
    <property type="entry name" value="CBO0543-like"/>
</dbReference>
<keyword evidence="1" id="KW-0812">Transmembrane</keyword>
<accession>A0A4R5VV01</accession>